<dbReference type="Proteomes" id="UP001324380">
    <property type="component" value="Chromosome"/>
</dbReference>
<protein>
    <recommendedName>
        <fullName evidence="2">hydroxymethylpyrimidine kinase</fullName>
        <ecNumber evidence="2">2.7.1.49</ecNumber>
    </recommendedName>
</protein>
<dbReference type="EMBL" id="CP139558">
    <property type="protein sequence ID" value="WPU92089.1"/>
    <property type="molecule type" value="Genomic_DNA"/>
</dbReference>
<comment type="pathway">
    <text evidence="1">Cofactor biosynthesis; thiamine diphosphate biosynthesis.</text>
</comment>
<dbReference type="GO" id="GO:0008902">
    <property type="term" value="F:hydroxymethylpyrimidine kinase activity"/>
    <property type="evidence" value="ECO:0007669"/>
    <property type="project" value="UniProtKB-EC"/>
</dbReference>
<evidence type="ECO:0000259" key="3">
    <source>
        <dbReference type="Pfam" id="PF08543"/>
    </source>
</evidence>
<dbReference type="PANTHER" id="PTHR20858">
    <property type="entry name" value="PHOSPHOMETHYLPYRIMIDINE KINASE"/>
    <property type="match status" value="1"/>
</dbReference>
<evidence type="ECO:0000313" key="4">
    <source>
        <dbReference type="EMBL" id="WPU92089.1"/>
    </source>
</evidence>
<evidence type="ECO:0000256" key="2">
    <source>
        <dbReference type="ARBA" id="ARBA00012135"/>
    </source>
</evidence>
<reference evidence="4 5" key="1">
    <citation type="submission" date="2023-11" db="EMBL/GenBank/DDBJ databases">
        <title>Analysis of the Genomes of Mucilaginibacter gossypii cycad 4 and M. sabulilitoris SNA2: microbes with the potential for plant growth promotion.</title>
        <authorList>
            <person name="Hirsch A.M."/>
            <person name="Humm E."/>
            <person name="Rubbi M."/>
            <person name="Del Vecchio G."/>
            <person name="Ha S.M."/>
            <person name="Pellegrini M."/>
            <person name="Gunsalus R.P."/>
        </authorList>
    </citation>
    <scope>NUCLEOTIDE SEQUENCE [LARGE SCALE GENOMIC DNA]</scope>
    <source>
        <strain evidence="4 5">SNA2</strain>
    </source>
</reference>
<dbReference type="RefSeq" id="WP_321561255.1">
    <property type="nucleotide sequence ID" value="NZ_CP139558.1"/>
</dbReference>
<dbReference type="InterPro" id="IPR013749">
    <property type="entry name" value="PM/HMP-P_kinase-1"/>
</dbReference>
<keyword evidence="5" id="KW-1185">Reference proteome</keyword>
<dbReference type="InterPro" id="IPR004399">
    <property type="entry name" value="HMP/HMP-P_kinase_dom"/>
</dbReference>
<dbReference type="SUPFAM" id="SSF53613">
    <property type="entry name" value="Ribokinase-like"/>
    <property type="match status" value="1"/>
</dbReference>
<keyword evidence="4" id="KW-0418">Kinase</keyword>
<dbReference type="NCBIfam" id="TIGR00097">
    <property type="entry name" value="HMP-P_kinase"/>
    <property type="match status" value="1"/>
</dbReference>
<dbReference type="EC" id="2.7.1.49" evidence="2"/>
<gene>
    <name evidence="4" type="primary">thiD</name>
    <name evidence="4" type="ORF">SNE25_22470</name>
</gene>
<feature type="domain" description="Pyridoxamine kinase/Phosphomethylpyrimidine kinase" evidence="3">
    <location>
        <begin position="18"/>
        <end position="265"/>
    </location>
</feature>
<dbReference type="GO" id="GO:0008972">
    <property type="term" value="F:phosphomethylpyrimidine kinase activity"/>
    <property type="evidence" value="ECO:0007669"/>
    <property type="project" value="UniProtKB-EC"/>
</dbReference>
<evidence type="ECO:0000256" key="1">
    <source>
        <dbReference type="ARBA" id="ARBA00004948"/>
    </source>
</evidence>
<dbReference type="CDD" id="cd01169">
    <property type="entry name" value="HMPP_kinase"/>
    <property type="match status" value="1"/>
</dbReference>
<organism evidence="4 5">
    <name type="scientific">Mucilaginibacter sabulilitoris</name>
    <dbReference type="NCBI Taxonomy" id="1173583"/>
    <lineage>
        <taxon>Bacteria</taxon>
        <taxon>Pseudomonadati</taxon>
        <taxon>Bacteroidota</taxon>
        <taxon>Sphingobacteriia</taxon>
        <taxon>Sphingobacteriales</taxon>
        <taxon>Sphingobacteriaceae</taxon>
        <taxon>Mucilaginibacter</taxon>
    </lineage>
</organism>
<evidence type="ECO:0000313" key="5">
    <source>
        <dbReference type="Proteomes" id="UP001324380"/>
    </source>
</evidence>
<proteinExistence type="predicted"/>
<accession>A0ABZ0TK47</accession>
<sequence length="278" mass="29910">MMAGLYKYPSVLTIAGSDSGGGAGIQADLKTFSAYGCFGSSAITAVTVQNTIGVTAVHHIPSEIVLQQIKAVMDDIKPWAVKIGMIPNARTAMDIATILRLYPDVPIIFDPVMISSSGYRLMEDITVDVLKTKLFPLITLITPNLDETRLITGLDIKHIEDMEVAAGCFIELGCNAVLIKGGHLGQDKLCDVYLDKNGIKIRFESVYIDSNNTHGTGCTLSSAIAAGLALGYDMITAIKKAEIYVHEAIAHGKDVKTGNGHGPLNHFFDPQPMVKLKY</sequence>
<dbReference type="PANTHER" id="PTHR20858:SF17">
    <property type="entry name" value="HYDROXYMETHYLPYRIMIDINE_PHOSPHOMETHYLPYRIMIDINE KINASE THI20-RELATED"/>
    <property type="match status" value="1"/>
</dbReference>
<dbReference type="Gene3D" id="3.40.1190.20">
    <property type="match status" value="1"/>
</dbReference>
<name>A0ABZ0TK47_9SPHI</name>
<keyword evidence="4" id="KW-0808">Transferase</keyword>
<dbReference type="InterPro" id="IPR029056">
    <property type="entry name" value="Ribokinase-like"/>
</dbReference>
<dbReference type="Pfam" id="PF08543">
    <property type="entry name" value="Phos_pyr_kin"/>
    <property type="match status" value="1"/>
</dbReference>